<dbReference type="STRING" id="195883.A0A482XPV7"/>
<dbReference type="Gene3D" id="3.30.420.10">
    <property type="entry name" value="Ribonuclease H-like superfamily/Ribonuclease H"/>
    <property type="match status" value="1"/>
</dbReference>
<name>A0A482XPV7_LAOST</name>
<reference evidence="2 3" key="1">
    <citation type="journal article" date="2017" name="Gigascience">
        <title>Genome sequence of the small brown planthopper, Laodelphax striatellus.</title>
        <authorList>
            <person name="Zhu J."/>
            <person name="Jiang F."/>
            <person name="Wang X."/>
            <person name="Yang P."/>
            <person name="Bao Y."/>
            <person name="Zhao W."/>
            <person name="Wang W."/>
            <person name="Lu H."/>
            <person name="Wang Q."/>
            <person name="Cui N."/>
            <person name="Li J."/>
            <person name="Chen X."/>
            <person name="Luo L."/>
            <person name="Yu J."/>
            <person name="Kang L."/>
            <person name="Cui F."/>
        </authorList>
    </citation>
    <scope>NUCLEOTIDE SEQUENCE [LARGE SCALE GENOMIC DNA]</scope>
    <source>
        <strain evidence="2">Lst14</strain>
    </source>
</reference>
<dbReference type="PANTHER" id="PTHR47765:SF2">
    <property type="entry name" value="EXONUCLEASE MUT-7 HOMOLOG"/>
    <property type="match status" value="1"/>
</dbReference>
<dbReference type="InterPro" id="IPR002562">
    <property type="entry name" value="3'-5'_exonuclease_dom"/>
</dbReference>
<dbReference type="InterPro" id="IPR036397">
    <property type="entry name" value="RNaseH_sf"/>
</dbReference>
<feature type="domain" description="3'-5' exonuclease" evidence="1">
    <location>
        <begin position="385"/>
        <end position="582"/>
    </location>
</feature>
<accession>A0A482XPV7</accession>
<dbReference type="SMART" id="SM00474">
    <property type="entry name" value="35EXOc"/>
    <property type="match status" value="1"/>
</dbReference>
<dbReference type="SUPFAM" id="SSF53098">
    <property type="entry name" value="Ribonuclease H-like"/>
    <property type="match status" value="1"/>
</dbReference>
<proteinExistence type="predicted"/>
<gene>
    <name evidence="2" type="ORF">LSTR_LSTR002069</name>
</gene>
<dbReference type="OrthoDB" id="18193at2759"/>
<dbReference type="Pfam" id="PF01927">
    <property type="entry name" value="Mut7-C"/>
    <property type="match status" value="2"/>
</dbReference>
<dbReference type="Proteomes" id="UP000291343">
    <property type="component" value="Unassembled WGS sequence"/>
</dbReference>
<dbReference type="InParanoid" id="A0A482XPV7"/>
<dbReference type="InterPro" id="IPR052408">
    <property type="entry name" value="Exonuclease_MUT-7-like"/>
</dbReference>
<dbReference type="InterPro" id="IPR012337">
    <property type="entry name" value="RNaseH-like_sf"/>
</dbReference>
<organism evidence="2 3">
    <name type="scientific">Laodelphax striatellus</name>
    <name type="common">Small brown planthopper</name>
    <name type="synonym">Delphax striatella</name>
    <dbReference type="NCBI Taxonomy" id="195883"/>
    <lineage>
        <taxon>Eukaryota</taxon>
        <taxon>Metazoa</taxon>
        <taxon>Ecdysozoa</taxon>
        <taxon>Arthropoda</taxon>
        <taxon>Hexapoda</taxon>
        <taxon>Insecta</taxon>
        <taxon>Pterygota</taxon>
        <taxon>Neoptera</taxon>
        <taxon>Paraneoptera</taxon>
        <taxon>Hemiptera</taxon>
        <taxon>Auchenorrhyncha</taxon>
        <taxon>Fulgoroidea</taxon>
        <taxon>Delphacidae</taxon>
        <taxon>Criomorphinae</taxon>
        <taxon>Laodelphax</taxon>
    </lineage>
</organism>
<dbReference type="GO" id="GO:0006139">
    <property type="term" value="P:nucleobase-containing compound metabolic process"/>
    <property type="evidence" value="ECO:0007669"/>
    <property type="project" value="InterPro"/>
</dbReference>
<dbReference type="InterPro" id="IPR002782">
    <property type="entry name" value="Mut7-C_RNAse_dom"/>
</dbReference>
<evidence type="ECO:0000313" key="3">
    <source>
        <dbReference type="Proteomes" id="UP000291343"/>
    </source>
</evidence>
<dbReference type="Pfam" id="PF01612">
    <property type="entry name" value="DNA_pol_A_exo1"/>
    <property type="match status" value="1"/>
</dbReference>
<dbReference type="EMBL" id="QKKF02002849">
    <property type="protein sequence ID" value="RZF48003.1"/>
    <property type="molecule type" value="Genomic_DNA"/>
</dbReference>
<dbReference type="PANTHER" id="PTHR47765">
    <property type="entry name" value="3'-5' EXONUCLEASE DOMAIN-CONTAINING PROTEIN"/>
    <property type="match status" value="1"/>
</dbReference>
<evidence type="ECO:0000259" key="1">
    <source>
        <dbReference type="SMART" id="SM00474"/>
    </source>
</evidence>
<dbReference type="FunCoup" id="A0A482XPV7">
    <property type="interactions" value="563"/>
</dbReference>
<evidence type="ECO:0000313" key="2">
    <source>
        <dbReference type="EMBL" id="RZF48003.1"/>
    </source>
</evidence>
<protein>
    <recommendedName>
        <fullName evidence="1">3'-5' exonuclease domain-containing protein</fullName>
    </recommendedName>
</protein>
<dbReference type="GO" id="GO:0003676">
    <property type="term" value="F:nucleic acid binding"/>
    <property type="evidence" value="ECO:0007669"/>
    <property type="project" value="InterPro"/>
</dbReference>
<keyword evidence="3" id="KW-1185">Reference proteome</keyword>
<dbReference type="GO" id="GO:0008408">
    <property type="term" value="F:3'-5' exonuclease activity"/>
    <property type="evidence" value="ECO:0007669"/>
    <property type="project" value="InterPro"/>
</dbReference>
<comment type="caution">
    <text evidence="2">The sequence shown here is derived from an EMBL/GenBank/DDBJ whole genome shotgun (WGS) entry which is preliminary data.</text>
</comment>
<dbReference type="AlphaFoldDB" id="A0A482XPV7"/>
<dbReference type="SMR" id="A0A482XPV7"/>
<sequence length="882" mass="101058">MAGSSGVPAPRLLPHTNYLQWDHSLDSWVLQIQKAYDSWKKSRTLTDLLHEFYRRSENPYYSACYLMAFSPDLKFSKPTTLAFIAMEEFSGWLNATHNQPDPQLLNSQLKRYAFTHVTSQKHIALIKLVFRLYKLADNNEEFVPDIKDMLRKKMYKEASQVVMLLGLQDNFSVEDFLVPLVFQDVISVVEDYLDATPSVRTALIGYLDNLIEPGGSTVERDNIISQLDIPDVKYQKLHYKPLSKFMVRIMKKYTLPSSCCPNLTNKKSRGALQFIITRKYRDNNIGNESWREMVSETVGSDKELQMELIQSLCAVNDLKEATHWAHNYALPFEELPQDLQQSIQDMNERLMNGSNECDKNEEENWENDALSNTKHFEFPLSTESIIMIDTLEKLQHFAESELSADVKTVGLDAEWKPAFSHSPPVLSLLQIATNDRVFLIDILSLEKNSSVWHQFGSALFTNQNILKLGFSFEGDINMLKENIKVFESLKMSGLGFLDLSMLWNTLTKDWSIKLPYAVPVSSTKNAASLSHLVHLCCGYPLDKADQFSNWEKRPLRDSQKKYAATDAYCLLLVYDTLKECCERQRIPFYDVCDELMTKVTVKKTVNKKKNTKHYVEIQMPPKPNRDPVPVGWMYAMCTNNLEGFGKKLRMLGIDTEIVPPGRSYEESLQMARSEKRIVLATGSVFNRFFNELPPTFCYKVDERLSLEDQIAAVLDYYNIAVKESDIFSRCMVCNFNEFARVESHTMREMMVESARQATAQPSHARPLSSTQSDFVDYAYCDGDGDEDDDDDFQPGPPLHKMHCYQAKPGEIVKAGTCKTTKGVDIQLAEIPMGVVDRVPLFYICEHCGKCYWDGSHLSRVLQSRSQKLISQTSLKSKLNFNQ</sequence>